<reference evidence="1 2" key="1">
    <citation type="journal article" date="2022" name="G3 (Bethesda)">
        <title>Whole-genome sequence and methylome profiling of the almond [Prunus dulcis (Mill.) D.A. Webb] cultivar 'Nonpareil'.</title>
        <authorList>
            <person name="D'Amico-Willman K.M."/>
            <person name="Ouma W.Z."/>
            <person name="Meulia T."/>
            <person name="Sideli G.M."/>
            <person name="Gradziel T.M."/>
            <person name="Fresnedo-Ramirez J."/>
        </authorList>
    </citation>
    <scope>NUCLEOTIDE SEQUENCE [LARGE SCALE GENOMIC DNA]</scope>
    <source>
        <strain evidence="1">Clone GOH B32 T37-40</strain>
    </source>
</reference>
<protein>
    <submittedName>
        <fullName evidence="1">Uncharacterized protein</fullName>
    </submittedName>
</protein>
<evidence type="ECO:0000313" key="2">
    <source>
        <dbReference type="Proteomes" id="UP001054821"/>
    </source>
</evidence>
<dbReference type="AlphaFoldDB" id="A0AAD4W975"/>
<comment type="caution">
    <text evidence="1">The sequence shown here is derived from an EMBL/GenBank/DDBJ whole genome shotgun (WGS) entry which is preliminary data.</text>
</comment>
<dbReference type="Proteomes" id="UP001054821">
    <property type="component" value="Chromosome 3"/>
</dbReference>
<name>A0AAD4W975_PRUDU</name>
<dbReference type="EMBL" id="JAJFAZ020000003">
    <property type="protein sequence ID" value="KAI5339255.1"/>
    <property type="molecule type" value="Genomic_DNA"/>
</dbReference>
<proteinExistence type="predicted"/>
<evidence type="ECO:0000313" key="1">
    <source>
        <dbReference type="EMBL" id="KAI5339255.1"/>
    </source>
</evidence>
<sequence>MVDTRRTKSNATTMGPSHGFVVETSMQPHEIVAANALQSSSSALQLLQLLELQNSSHMTLGPPQPCSCQRRLLELLCLSVLQSEHSSSHTTQLQGFYRVCYAAPWLLRRRPSLGADPFSPSSAITLDICTCVRV</sequence>
<accession>A0AAD4W975</accession>
<gene>
    <name evidence="1" type="ORF">L3X38_018527</name>
</gene>
<organism evidence="1 2">
    <name type="scientific">Prunus dulcis</name>
    <name type="common">Almond</name>
    <name type="synonym">Amygdalus dulcis</name>
    <dbReference type="NCBI Taxonomy" id="3755"/>
    <lineage>
        <taxon>Eukaryota</taxon>
        <taxon>Viridiplantae</taxon>
        <taxon>Streptophyta</taxon>
        <taxon>Embryophyta</taxon>
        <taxon>Tracheophyta</taxon>
        <taxon>Spermatophyta</taxon>
        <taxon>Magnoliopsida</taxon>
        <taxon>eudicotyledons</taxon>
        <taxon>Gunneridae</taxon>
        <taxon>Pentapetalae</taxon>
        <taxon>rosids</taxon>
        <taxon>fabids</taxon>
        <taxon>Rosales</taxon>
        <taxon>Rosaceae</taxon>
        <taxon>Amygdaloideae</taxon>
        <taxon>Amygdaleae</taxon>
        <taxon>Prunus</taxon>
    </lineage>
</organism>
<keyword evidence="2" id="KW-1185">Reference proteome</keyword>